<dbReference type="InterPro" id="IPR022990">
    <property type="entry name" value="SmrB-like"/>
</dbReference>
<evidence type="ECO:0000313" key="7">
    <source>
        <dbReference type="EMBL" id="VFP84833.1"/>
    </source>
</evidence>
<organism evidence="7 8">
    <name type="scientific">Buchnera aphidicola</name>
    <name type="common">Cinara splendens</name>
    <dbReference type="NCBI Taxonomy" id="2518979"/>
    <lineage>
        <taxon>Bacteria</taxon>
        <taxon>Pseudomonadati</taxon>
        <taxon>Pseudomonadota</taxon>
        <taxon>Gammaproteobacteria</taxon>
        <taxon>Enterobacterales</taxon>
        <taxon>Erwiniaceae</taxon>
        <taxon>Buchnera</taxon>
    </lineage>
</organism>
<keyword evidence="5" id="KW-0694">RNA-binding</keyword>
<dbReference type="SMART" id="SM00463">
    <property type="entry name" value="SMR"/>
    <property type="match status" value="1"/>
</dbReference>
<dbReference type="GO" id="GO:0004519">
    <property type="term" value="F:endonuclease activity"/>
    <property type="evidence" value="ECO:0007669"/>
    <property type="project" value="UniProtKB-KW"/>
</dbReference>
<dbReference type="InterPro" id="IPR002625">
    <property type="entry name" value="Smr_dom"/>
</dbReference>
<keyword evidence="4" id="KW-0378">Hydrolase</keyword>
<dbReference type="PANTHER" id="PTHR35562">
    <property type="entry name" value="DNA ENDONUCLEASE SMRA-RELATED"/>
    <property type="match status" value="1"/>
</dbReference>
<dbReference type="OrthoDB" id="5795446at2"/>
<evidence type="ECO:0000256" key="5">
    <source>
        <dbReference type="ARBA" id="ARBA00022884"/>
    </source>
</evidence>
<dbReference type="PROSITE" id="PS50828">
    <property type="entry name" value="SMR"/>
    <property type="match status" value="1"/>
</dbReference>
<proteinExistence type="predicted"/>
<dbReference type="SUPFAM" id="SSF160443">
    <property type="entry name" value="SMR domain-like"/>
    <property type="match status" value="1"/>
</dbReference>
<evidence type="ECO:0000256" key="3">
    <source>
        <dbReference type="ARBA" id="ARBA00022759"/>
    </source>
</evidence>
<dbReference type="Proteomes" id="UP000294413">
    <property type="component" value="Chromosome 1"/>
</dbReference>
<dbReference type="GO" id="GO:0016787">
    <property type="term" value="F:hydrolase activity"/>
    <property type="evidence" value="ECO:0007669"/>
    <property type="project" value="UniProtKB-KW"/>
</dbReference>
<evidence type="ECO:0000256" key="4">
    <source>
        <dbReference type="ARBA" id="ARBA00022801"/>
    </source>
</evidence>
<evidence type="ECO:0000259" key="6">
    <source>
        <dbReference type="PROSITE" id="PS50828"/>
    </source>
</evidence>
<dbReference type="RefSeq" id="WP_154048771.1">
    <property type="nucleotide sequence ID" value="NZ_LR217722.1"/>
</dbReference>
<keyword evidence="3" id="KW-0255">Endonuclease</keyword>
<accession>A0A451DDV6</accession>
<evidence type="ECO:0000256" key="1">
    <source>
        <dbReference type="ARBA" id="ARBA00022722"/>
    </source>
</evidence>
<dbReference type="NCBIfam" id="NF003432">
    <property type="entry name" value="PRK04946.1"/>
    <property type="match status" value="1"/>
</dbReference>
<evidence type="ECO:0000256" key="2">
    <source>
        <dbReference type="ARBA" id="ARBA00022730"/>
    </source>
</evidence>
<dbReference type="Pfam" id="PF01713">
    <property type="entry name" value="Smr"/>
    <property type="match status" value="1"/>
</dbReference>
<reference evidence="7 8" key="1">
    <citation type="submission" date="2019-02" db="EMBL/GenBank/DDBJ databases">
        <authorList>
            <person name="Manzano-Marin A."/>
            <person name="Manzano-Marin A."/>
        </authorList>
    </citation>
    <scope>NUCLEOTIDE SEQUENCE [LARGE SCALE GENOMIC DNA]</scope>
    <source>
        <strain evidence="7 8">BuCisplendens</strain>
    </source>
</reference>
<keyword evidence="2" id="KW-0699">rRNA-binding</keyword>
<protein>
    <submittedName>
        <fullName evidence="7">UPF0115 protein YfcN</fullName>
    </submittedName>
</protein>
<gene>
    <name evidence="7" type="primary">yfcN</name>
    <name evidence="7" type="ORF">BUCISPPA3004_068</name>
</gene>
<dbReference type="GO" id="GO:0019843">
    <property type="term" value="F:rRNA binding"/>
    <property type="evidence" value="ECO:0007669"/>
    <property type="project" value="UniProtKB-KW"/>
</dbReference>
<dbReference type="Gene3D" id="3.30.1370.110">
    <property type="match status" value="1"/>
</dbReference>
<keyword evidence="1" id="KW-0540">Nuclease</keyword>
<dbReference type="AlphaFoldDB" id="A0A451DDV6"/>
<dbReference type="EMBL" id="LR217722">
    <property type="protein sequence ID" value="VFP84833.1"/>
    <property type="molecule type" value="Genomic_DNA"/>
</dbReference>
<sequence>MKKNNITNVNEKETFLYYMKGVKKIIQDKIYHVNVQDDNKYNLYIKDIVTQDAHSYYFRHVVDDENSCCSVTNDPICFVRNISYNLDLKKLKRGEYRPEITLDLHGMNLYQAKKELGVLIAICHQKKFFCASILHGYGKKILKKNIPFWLSKHPDVLAFHQAPRFFGHDAAILIFIKNDCE</sequence>
<dbReference type="PANTHER" id="PTHR35562:SF1">
    <property type="entry name" value="UPF0115 PROTEIN YFCN"/>
    <property type="match status" value="1"/>
</dbReference>
<name>A0A451DDV6_9GAMM</name>
<dbReference type="InterPro" id="IPR036063">
    <property type="entry name" value="Smr_dom_sf"/>
</dbReference>
<evidence type="ECO:0000313" key="8">
    <source>
        <dbReference type="Proteomes" id="UP000294413"/>
    </source>
</evidence>
<feature type="domain" description="Smr" evidence="6">
    <location>
        <begin position="102"/>
        <end position="177"/>
    </location>
</feature>